<evidence type="ECO:0000313" key="8">
    <source>
        <dbReference type="Proteomes" id="UP000228380"/>
    </source>
</evidence>
<feature type="region of interest" description="Disordered" evidence="7">
    <location>
        <begin position="241"/>
        <end position="311"/>
    </location>
</feature>
<organism evidence="8 9">
    <name type="scientific">Phoenix dactylifera</name>
    <name type="common">Date palm</name>
    <dbReference type="NCBI Taxonomy" id="42345"/>
    <lineage>
        <taxon>Eukaryota</taxon>
        <taxon>Viridiplantae</taxon>
        <taxon>Streptophyta</taxon>
        <taxon>Embryophyta</taxon>
        <taxon>Tracheophyta</taxon>
        <taxon>Spermatophyta</taxon>
        <taxon>Magnoliopsida</taxon>
        <taxon>Liliopsida</taxon>
        <taxon>Arecaceae</taxon>
        <taxon>Coryphoideae</taxon>
        <taxon>Phoeniceae</taxon>
        <taxon>Phoenix</taxon>
    </lineage>
</organism>
<dbReference type="KEGG" id="pda:103712730"/>
<evidence type="ECO:0000313" key="9">
    <source>
        <dbReference type="RefSeq" id="XP_008797560.2"/>
    </source>
</evidence>
<accession>A0A8B7CET5</accession>
<evidence type="ECO:0000256" key="1">
    <source>
        <dbReference type="ARBA" id="ARBA00005405"/>
    </source>
</evidence>
<name>A0A8B7CET5_PHODC</name>
<reference evidence="9" key="1">
    <citation type="submission" date="2025-08" db="UniProtKB">
        <authorList>
            <consortium name="RefSeq"/>
        </authorList>
    </citation>
    <scope>IDENTIFICATION</scope>
    <source>
        <tissue evidence="9">Young leaves</tissue>
    </source>
</reference>
<comment type="similarity">
    <text evidence="1">Belongs to the FLX family.</text>
</comment>
<evidence type="ECO:0000256" key="2">
    <source>
        <dbReference type="ARBA" id="ARBA00022473"/>
    </source>
</evidence>
<sequence length="409" mass="44010">MGSKGRIPPPHLRRPLPSPGMLHPEPFGPGIRPPPGAFPFDMLPPPEIMEQKLAHQHMEMRRLATENERLAATHSSLRQQLAAAQQDLQRFQTRNGAVNSEQEQQLRVLKDKIAKMEADLKASEPVKVELQQARAEAQSLIAARQELISKVQQLTQDLQRSHADAQQIPALMSELDALRQEYQHCRATYDYERKLRIDHYESLQVMEKNYVSMVREVEKLRAELTNASNLDRSGASALGVPFGTRSAHKENDASGHHSVGQNAYDDGYGVPQGCGPSSGAAQYGGGPAGPASAQAGYDAPRGPTYDAPRNASYDASRMAGYGVSRGSNYEASRGAGYEAPRGSGYDAPRGTVVPQAAVSSGSTAAPYGSTQAPSPYGSAQVPSPYGSVQTPTRAGGGYEAPRGGNIARR</sequence>
<dbReference type="PANTHER" id="PTHR33405:SF4">
    <property type="entry name" value="PROTEIN FLX-LIKE 2"/>
    <property type="match status" value="1"/>
</dbReference>
<dbReference type="GO" id="GO:0030154">
    <property type="term" value="P:cell differentiation"/>
    <property type="evidence" value="ECO:0007669"/>
    <property type="project" value="UniProtKB-KW"/>
</dbReference>
<keyword evidence="3" id="KW-0221">Differentiation</keyword>
<feature type="compositionally biased region" description="Polar residues" evidence="7">
    <location>
        <begin position="357"/>
        <end position="373"/>
    </location>
</feature>
<evidence type="ECO:0000256" key="5">
    <source>
        <dbReference type="ARBA" id="ARBA00023089"/>
    </source>
</evidence>
<feature type="region of interest" description="Disordered" evidence="7">
    <location>
        <begin position="1"/>
        <end position="37"/>
    </location>
</feature>
<protein>
    <submittedName>
        <fullName evidence="9">Protein FLX-like 2</fullName>
    </submittedName>
</protein>
<dbReference type="GeneID" id="103712730"/>
<evidence type="ECO:0000256" key="7">
    <source>
        <dbReference type="SAM" id="MobiDB-lite"/>
    </source>
</evidence>
<feature type="coiled-coil region" evidence="6">
    <location>
        <begin position="203"/>
        <end position="230"/>
    </location>
</feature>
<gene>
    <name evidence="9" type="primary">LOC103712730</name>
</gene>
<dbReference type="PANTHER" id="PTHR33405">
    <property type="entry name" value="PROTEIN FLX-LIKE 2"/>
    <property type="match status" value="1"/>
</dbReference>
<evidence type="ECO:0000256" key="6">
    <source>
        <dbReference type="SAM" id="Coils"/>
    </source>
</evidence>
<keyword evidence="2" id="KW-0217">Developmental protein</keyword>
<dbReference type="AlphaFoldDB" id="A0A8B7CET5"/>
<evidence type="ECO:0000256" key="3">
    <source>
        <dbReference type="ARBA" id="ARBA00022782"/>
    </source>
</evidence>
<dbReference type="Proteomes" id="UP000228380">
    <property type="component" value="Unplaced"/>
</dbReference>
<dbReference type="InterPro" id="IPR040353">
    <property type="entry name" value="FLX/FLX-like"/>
</dbReference>
<keyword evidence="8" id="KW-1185">Reference proteome</keyword>
<dbReference type="GO" id="GO:0009908">
    <property type="term" value="P:flower development"/>
    <property type="evidence" value="ECO:0007669"/>
    <property type="project" value="UniProtKB-KW"/>
</dbReference>
<keyword evidence="4 6" id="KW-0175">Coiled coil</keyword>
<keyword evidence="5" id="KW-0287">Flowering</keyword>
<proteinExistence type="inferred from homology"/>
<feature type="region of interest" description="Disordered" evidence="7">
    <location>
        <begin position="329"/>
        <end position="409"/>
    </location>
</feature>
<evidence type="ECO:0000256" key="4">
    <source>
        <dbReference type="ARBA" id="ARBA00023054"/>
    </source>
</evidence>
<dbReference type="OrthoDB" id="1911379at2759"/>
<dbReference type="RefSeq" id="XP_008797560.2">
    <property type="nucleotide sequence ID" value="XM_008799338.4"/>
</dbReference>
<feature type="coiled-coil region" evidence="6">
    <location>
        <begin position="60"/>
        <end position="164"/>
    </location>
</feature>